<accession>A0A3Q9GJU0</accession>
<evidence type="ECO:0000256" key="3">
    <source>
        <dbReference type="ARBA" id="ARBA00023125"/>
    </source>
</evidence>
<name>A0A3Q9GJU0_9ACTO</name>
<keyword evidence="2" id="KW-0805">Transcription regulation</keyword>
<dbReference type="PANTHER" id="PTHR30346:SF29">
    <property type="entry name" value="LYSR SUBSTRATE-BINDING"/>
    <property type="match status" value="1"/>
</dbReference>
<dbReference type="Gene3D" id="3.40.190.10">
    <property type="entry name" value="Periplasmic binding protein-like II"/>
    <property type="match status" value="2"/>
</dbReference>
<reference evidence="6 7" key="1">
    <citation type="submission" date="2018-11" db="EMBL/GenBank/DDBJ databases">
        <title>Multidrug-resistant genes are associated with an 42-kb island TGI1 carrying a complex class 1 integron in a Trueperella pyogenes.</title>
        <authorList>
            <person name="Dong W."/>
        </authorList>
    </citation>
    <scope>NUCLEOTIDE SEQUENCE [LARGE SCALE GENOMIC DNA]</scope>
    <source>
        <strain evidence="6 7">TP4</strain>
    </source>
</reference>
<dbReference type="Pfam" id="PF03466">
    <property type="entry name" value="LysR_substrate"/>
    <property type="match status" value="1"/>
</dbReference>
<dbReference type="AlphaFoldDB" id="A0A3Q9GJU0"/>
<dbReference type="InterPro" id="IPR000847">
    <property type="entry name" value="LysR_HTH_N"/>
</dbReference>
<evidence type="ECO:0000256" key="2">
    <source>
        <dbReference type="ARBA" id="ARBA00023015"/>
    </source>
</evidence>
<dbReference type="PANTHER" id="PTHR30346">
    <property type="entry name" value="TRANSCRIPTIONAL DUAL REGULATOR HCAR-RELATED"/>
    <property type="match status" value="1"/>
</dbReference>
<dbReference type="RefSeq" id="WP_108726706.1">
    <property type="nucleotide sequence ID" value="NZ_CP029001.1"/>
</dbReference>
<gene>
    <name evidence="6" type="ORF">EBQ10_04105</name>
</gene>
<evidence type="ECO:0000256" key="4">
    <source>
        <dbReference type="ARBA" id="ARBA00023163"/>
    </source>
</evidence>
<dbReference type="Proteomes" id="UP000275951">
    <property type="component" value="Chromosome"/>
</dbReference>
<dbReference type="EMBL" id="CP033905">
    <property type="protein sequence ID" value="AZR06555.1"/>
    <property type="molecule type" value="Genomic_DNA"/>
</dbReference>
<dbReference type="GO" id="GO:0003700">
    <property type="term" value="F:DNA-binding transcription factor activity"/>
    <property type="evidence" value="ECO:0007669"/>
    <property type="project" value="InterPro"/>
</dbReference>
<dbReference type="InterPro" id="IPR036388">
    <property type="entry name" value="WH-like_DNA-bd_sf"/>
</dbReference>
<organism evidence="6 7">
    <name type="scientific">Trueperella pyogenes</name>
    <dbReference type="NCBI Taxonomy" id="1661"/>
    <lineage>
        <taxon>Bacteria</taxon>
        <taxon>Bacillati</taxon>
        <taxon>Actinomycetota</taxon>
        <taxon>Actinomycetes</taxon>
        <taxon>Actinomycetales</taxon>
        <taxon>Actinomycetaceae</taxon>
        <taxon>Trueperella</taxon>
    </lineage>
</organism>
<keyword evidence="4" id="KW-0804">Transcription</keyword>
<dbReference type="SUPFAM" id="SSF46785">
    <property type="entry name" value="Winged helix' DNA-binding domain"/>
    <property type="match status" value="1"/>
</dbReference>
<sequence>MKIKFYFMGISVQRLDVLLAVSREGGIQAAADALRVSPSAVSQQIRKLERECGTELLTRTHSGAVLTVAGKIVVAGAERIESELDRTYRELLEAEGVPTGIVRLSSFQTVIRGLVLPNLDAFSEMAPGIDLHLRESDAGAALSAVRRGKTDIAVLEFDSEIPRGPRGVKVFPLLQEPWYMVYPSSYADPHDPRELASQTWLGVDPNTAAGIATFRLAEQWGFTPSSKYVYEDYDVALHMVAAGLGTTVLPKLGLTNLPDGVQARMLTGLGTRRLVLCTSAALSRQSDTIDLTCKVLRHIALTHWEQGDKTTAPGTTQA</sequence>
<keyword evidence="3" id="KW-0238">DNA-binding</keyword>
<dbReference type="InterPro" id="IPR036390">
    <property type="entry name" value="WH_DNA-bd_sf"/>
</dbReference>
<dbReference type="Pfam" id="PF00126">
    <property type="entry name" value="HTH_1"/>
    <property type="match status" value="1"/>
</dbReference>
<comment type="similarity">
    <text evidence="1">Belongs to the LysR transcriptional regulatory family.</text>
</comment>
<dbReference type="GO" id="GO:0003677">
    <property type="term" value="F:DNA binding"/>
    <property type="evidence" value="ECO:0007669"/>
    <property type="project" value="UniProtKB-KW"/>
</dbReference>
<evidence type="ECO:0000256" key="1">
    <source>
        <dbReference type="ARBA" id="ARBA00009437"/>
    </source>
</evidence>
<proteinExistence type="inferred from homology"/>
<dbReference type="GO" id="GO:0032993">
    <property type="term" value="C:protein-DNA complex"/>
    <property type="evidence" value="ECO:0007669"/>
    <property type="project" value="TreeGrafter"/>
</dbReference>
<evidence type="ECO:0000313" key="6">
    <source>
        <dbReference type="EMBL" id="AZR06555.1"/>
    </source>
</evidence>
<dbReference type="Gene3D" id="1.10.10.10">
    <property type="entry name" value="Winged helix-like DNA-binding domain superfamily/Winged helix DNA-binding domain"/>
    <property type="match status" value="1"/>
</dbReference>
<protein>
    <submittedName>
        <fullName evidence="6">LysR family transcriptional regulator</fullName>
    </submittedName>
</protein>
<feature type="domain" description="HTH lysR-type" evidence="5">
    <location>
        <begin position="10"/>
        <end position="67"/>
    </location>
</feature>
<evidence type="ECO:0000259" key="5">
    <source>
        <dbReference type="PROSITE" id="PS50931"/>
    </source>
</evidence>
<dbReference type="PROSITE" id="PS50931">
    <property type="entry name" value="HTH_LYSR"/>
    <property type="match status" value="1"/>
</dbReference>
<dbReference type="SUPFAM" id="SSF53850">
    <property type="entry name" value="Periplasmic binding protein-like II"/>
    <property type="match status" value="1"/>
</dbReference>
<dbReference type="InterPro" id="IPR005119">
    <property type="entry name" value="LysR_subst-bd"/>
</dbReference>
<evidence type="ECO:0000313" key="7">
    <source>
        <dbReference type="Proteomes" id="UP000275951"/>
    </source>
</evidence>